<accession>A0A6G1HSQ7</accession>
<reference evidence="2" key="1">
    <citation type="journal article" date="2020" name="Stud. Mycol.">
        <title>101 Dothideomycetes genomes: a test case for predicting lifestyles and emergence of pathogens.</title>
        <authorList>
            <person name="Haridas S."/>
            <person name="Albert R."/>
            <person name="Binder M."/>
            <person name="Bloem J."/>
            <person name="Labutti K."/>
            <person name="Salamov A."/>
            <person name="Andreopoulos B."/>
            <person name="Baker S."/>
            <person name="Barry K."/>
            <person name="Bills G."/>
            <person name="Bluhm B."/>
            <person name="Cannon C."/>
            <person name="Castanera R."/>
            <person name="Culley D."/>
            <person name="Daum C."/>
            <person name="Ezra D."/>
            <person name="Gonzalez J."/>
            <person name="Henrissat B."/>
            <person name="Kuo A."/>
            <person name="Liang C."/>
            <person name="Lipzen A."/>
            <person name="Lutzoni F."/>
            <person name="Magnuson J."/>
            <person name="Mondo S."/>
            <person name="Nolan M."/>
            <person name="Ohm R."/>
            <person name="Pangilinan J."/>
            <person name="Park H.-J."/>
            <person name="Ramirez L."/>
            <person name="Alfaro M."/>
            <person name="Sun H."/>
            <person name="Tritt A."/>
            <person name="Yoshinaga Y."/>
            <person name="Zwiers L.-H."/>
            <person name="Turgeon B."/>
            <person name="Goodwin S."/>
            <person name="Spatafora J."/>
            <person name="Crous P."/>
            <person name="Grigoriev I."/>
        </authorList>
    </citation>
    <scope>NUCLEOTIDE SEQUENCE</scope>
    <source>
        <strain evidence="2">CBS 262.69</strain>
    </source>
</reference>
<organism evidence="2 3">
    <name type="scientific">Trichodelitschia bisporula</name>
    <dbReference type="NCBI Taxonomy" id="703511"/>
    <lineage>
        <taxon>Eukaryota</taxon>
        <taxon>Fungi</taxon>
        <taxon>Dikarya</taxon>
        <taxon>Ascomycota</taxon>
        <taxon>Pezizomycotina</taxon>
        <taxon>Dothideomycetes</taxon>
        <taxon>Dothideomycetes incertae sedis</taxon>
        <taxon>Phaeotrichales</taxon>
        <taxon>Phaeotrichaceae</taxon>
        <taxon>Trichodelitschia</taxon>
    </lineage>
</organism>
<proteinExistence type="predicted"/>
<dbReference type="Proteomes" id="UP000799640">
    <property type="component" value="Unassembled WGS sequence"/>
</dbReference>
<evidence type="ECO:0000313" key="2">
    <source>
        <dbReference type="EMBL" id="KAF2398896.1"/>
    </source>
</evidence>
<evidence type="ECO:0000256" key="1">
    <source>
        <dbReference type="SAM" id="MobiDB-lite"/>
    </source>
</evidence>
<gene>
    <name evidence="2" type="ORF">EJ06DRAFT_531959</name>
</gene>
<protein>
    <submittedName>
        <fullName evidence="2">Uncharacterized protein</fullName>
    </submittedName>
</protein>
<evidence type="ECO:0000313" key="3">
    <source>
        <dbReference type="Proteomes" id="UP000799640"/>
    </source>
</evidence>
<keyword evidence="3" id="KW-1185">Reference proteome</keyword>
<dbReference type="EMBL" id="ML996699">
    <property type="protein sequence ID" value="KAF2398896.1"/>
    <property type="molecule type" value="Genomic_DNA"/>
</dbReference>
<sequence length="76" mass="8392">MKASHYKADGPQPEPPRNPKRAGKAQYNGGHRPHHTTPCSPNPIPVLRVNTVPQPSSKPPKVPSLQPQTQHTRTTY</sequence>
<dbReference type="AlphaFoldDB" id="A0A6G1HSQ7"/>
<feature type="region of interest" description="Disordered" evidence="1">
    <location>
        <begin position="1"/>
        <end position="76"/>
    </location>
</feature>
<name>A0A6G1HSQ7_9PEZI</name>